<keyword evidence="18" id="KW-0805">Transcription regulation</keyword>
<evidence type="ECO:0000256" key="26">
    <source>
        <dbReference type="ARBA" id="ARBA00049390"/>
    </source>
</evidence>
<dbReference type="InterPro" id="IPR050534">
    <property type="entry name" value="Coronavir_polyprotein_1ab"/>
</dbReference>
<comment type="similarity">
    <text evidence="4">Belongs to the DNA2/NAM7 helicase family.</text>
</comment>
<keyword evidence="20" id="KW-0010">Activator</keyword>
<dbReference type="GO" id="GO:1990904">
    <property type="term" value="C:ribonucleoprotein complex"/>
    <property type="evidence" value="ECO:0007669"/>
    <property type="project" value="UniProtKB-KW"/>
</dbReference>
<dbReference type="Pfam" id="PF13086">
    <property type="entry name" value="AAA_11"/>
    <property type="match status" value="1"/>
</dbReference>
<feature type="region of interest" description="Disordered" evidence="32">
    <location>
        <begin position="749"/>
        <end position="1017"/>
    </location>
</feature>
<dbReference type="InterPro" id="IPR003593">
    <property type="entry name" value="AAA+_ATPase"/>
</dbReference>
<evidence type="ECO:0000256" key="32">
    <source>
        <dbReference type="SAM" id="MobiDB-lite"/>
    </source>
</evidence>
<keyword evidence="15" id="KW-0067">ATP-binding</keyword>
<keyword evidence="21" id="KW-0804">Transcription</keyword>
<keyword evidence="19" id="KW-0238">DNA-binding</keyword>
<dbReference type="GO" id="GO:0036121">
    <property type="term" value="F:double-stranded DNA helicase activity"/>
    <property type="evidence" value="ECO:0007669"/>
    <property type="project" value="Ensembl"/>
</dbReference>
<keyword evidence="17" id="KW-0007">Acetylation</keyword>
<feature type="compositionally biased region" description="Basic and acidic residues" evidence="32">
    <location>
        <begin position="867"/>
        <end position="876"/>
    </location>
</feature>
<evidence type="ECO:0000259" key="33">
    <source>
        <dbReference type="PROSITE" id="PS51061"/>
    </source>
</evidence>
<evidence type="ECO:0000256" key="6">
    <source>
        <dbReference type="ARBA" id="ARBA00012552"/>
    </source>
</evidence>
<dbReference type="PANTHER" id="PTHR43788:SF8">
    <property type="entry name" value="DNA-BINDING PROTEIN SMUBP-2"/>
    <property type="match status" value="1"/>
</dbReference>
<dbReference type="Ensembl" id="ENSBIXT00005049676.1">
    <property type="protein sequence ID" value="ENSBIXP00005019256.1"/>
    <property type="gene ID" value="ENSBIXG00005022495.1"/>
</dbReference>
<reference evidence="34" key="2">
    <citation type="submission" date="2025-08" db="UniProtKB">
        <authorList>
            <consortium name="Ensembl"/>
        </authorList>
    </citation>
    <scope>IDENTIFICATION</scope>
</reference>
<keyword evidence="22" id="KW-0539">Nucleus</keyword>
<feature type="compositionally biased region" description="Basic and acidic residues" evidence="32">
    <location>
        <begin position="803"/>
        <end position="819"/>
    </location>
</feature>
<dbReference type="GO" id="GO:0003727">
    <property type="term" value="F:single-stranded RNA binding"/>
    <property type="evidence" value="ECO:0007669"/>
    <property type="project" value="Ensembl"/>
</dbReference>
<keyword evidence="23" id="KW-0966">Cell projection</keyword>
<dbReference type="GO" id="GO:0000049">
    <property type="term" value="F:tRNA binding"/>
    <property type="evidence" value="ECO:0007669"/>
    <property type="project" value="UniProtKB-KW"/>
</dbReference>
<dbReference type="GO" id="GO:0032574">
    <property type="term" value="F:5'-3' RNA helicase activity"/>
    <property type="evidence" value="ECO:0007669"/>
    <property type="project" value="Ensembl"/>
</dbReference>
<keyword evidence="13" id="KW-0347">Helicase</keyword>
<keyword evidence="24" id="KW-0687">Ribonucleoprotein</keyword>
<comment type="subcellular location">
    <subcellularLocation>
        <location evidence="2">Cell projection</location>
        <location evidence="2">Axon</location>
    </subcellularLocation>
    <subcellularLocation>
        <location evidence="3">Cytoplasm</location>
    </subcellularLocation>
    <subcellularLocation>
        <location evidence="1">Nucleus</location>
    </subcellularLocation>
</comment>
<evidence type="ECO:0000313" key="35">
    <source>
        <dbReference type="Proteomes" id="UP000429181"/>
    </source>
</evidence>
<dbReference type="Pfam" id="PF13087">
    <property type="entry name" value="AAA_12"/>
    <property type="match status" value="1"/>
</dbReference>
<feature type="compositionally biased region" description="Pro residues" evidence="32">
    <location>
        <begin position="770"/>
        <end position="782"/>
    </location>
</feature>
<name>A0A4W2GMT0_BOBOX</name>
<dbReference type="InterPro" id="IPR004483">
    <property type="entry name" value="SMUBP-2/Hcs1-like"/>
</dbReference>
<dbReference type="FunFam" id="3.40.50.300:FF:001146">
    <property type="entry name" value="DNA-binding protein SMUBP-2 isoform X1"/>
    <property type="match status" value="1"/>
</dbReference>
<feature type="region of interest" description="Disordered" evidence="32">
    <location>
        <begin position="1064"/>
        <end position="1085"/>
    </location>
</feature>
<dbReference type="GO" id="GO:0003697">
    <property type="term" value="F:single-stranded DNA binding"/>
    <property type="evidence" value="ECO:0007669"/>
    <property type="project" value="Ensembl"/>
</dbReference>
<dbReference type="CDD" id="cd18808">
    <property type="entry name" value="SF1_C_Upf1"/>
    <property type="match status" value="1"/>
</dbReference>
<dbReference type="GO" id="GO:0030424">
    <property type="term" value="C:axon"/>
    <property type="evidence" value="ECO:0007669"/>
    <property type="project" value="UniProtKB-SubCell"/>
</dbReference>
<evidence type="ECO:0000256" key="20">
    <source>
        <dbReference type="ARBA" id="ARBA00023159"/>
    </source>
</evidence>
<dbReference type="EC" id="3.6.4.12" evidence="5"/>
<dbReference type="PANTHER" id="PTHR43788">
    <property type="entry name" value="DNA2/NAM7 HELICASE FAMILY MEMBER"/>
    <property type="match status" value="1"/>
</dbReference>
<dbReference type="Pfam" id="PF01424">
    <property type="entry name" value="R3H"/>
    <property type="match status" value="1"/>
</dbReference>
<dbReference type="InterPro" id="IPR048761">
    <property type="entry name" value="SMUBP-2_HCS1_1B"/>
</dbReference>
<gene>
    <name evidence="34" type="primary">IGHMBP2</name>
</gene>
<dbReference type="InterPro" id="IPR001374">
    <property type="entry name" value="R3H_dom"/>
</dbReference>
<evidence type="ECO:0000256" key="29">
    <source>
        <dbReference type="ARBA" id="ARBA00074890"/>
    </source>
</evidence>
<dbReference type="Gene3D" id="2.40.30.270">
    <property type="match status" value="1"/>
</dbReference>
<dbReference type="GO" id="GO:0005524">
    <property type="term" value="F:ATP binding"/>
    <property type="evidence" value="ECO:0007669"/>
    <property type="project" value="UniProtKB-KW"/>
</dbReference>
<dbReference type="GO" id="GO:0042802">
    <property type="term" value="F:identical protein binding"/>
    <property type="evidence" value="ECO:0007669"/>
    <property type="project" value="Ensembl"/>
</dbReference>
<keyword evidence="31" id="KW-0175">Coiled coil</keyword>
<evidence type="ECO:0000256" key="13">
    <source>
        <dbReference type="ARBA" id="ARBA00022806"/>
    </source>
</evidence>
<evidence type="ECO:0000256" key="2">
    <source>
        <dbReference type="ARBA" id="ARBA00004489"/>
    </source>
</evidence>
<evidence type="ECO:0000256" key="24">
    <source>
        <dbReference type="ARBA" id="ARBA00023274"/>
    </source>
</evidence>
<dbReference type="Gene3D" id="3.30.1370.50">
    <property type="entry name" value="R3H-like domain"/>
    <property type="match status" value="1"/>
</dbReference>
<evidence type="ECO:0000256" key="4">
    <source>
        <dbReference type="ARBA" id="ARBA00007913"/>
    </source>
</evidence>
<dbReference type="InterPro" id="IPR027417">
    <property type="entry name" value="P-loop_NTPase"/>
</dbReference>
<evidence type="ECO:0000256" key="8">
    <source>
        <dbReference type="ARBA" id="ARBA00022555"/>
    </source>
</evidence>
<protein>
    <recommendedName>
        <fullName evidence="29">DNA-binding protein SMUBP-2</fullName>
        <ecNumber evidence="5">3.6.4.12</ecNumber>
        <ecNumber evidence="6">3.6.4.13</ecNumber>
    </recommendedName>
    <alternativeName>
        <fullName evidence="30">ATP-dependent helicase IGHMBP2</fullName>
    </alternativeName>
</protein>
<evidence type="ECO:0000256" key="1">
    <source>
        <dbReference type="ARBA" id="ARBA00004123"/>
    </source>
</evidence>
<dbReference type="GO" id="GO:0140296">
    <property type="term" value="F:general transcription initiation factor binding"/>
    <property type="evidence" value="ECO:0007669"/>
    <property type="project" value="Ensembl"/>
</dbReference>
<dbReference type="PROSITE" id="PS51061">
    <property type="entry name" value="R3H"/>
    <property type="match status" value="1"/>
</dbReference>
<sequence>MASTPVESFVTKQLELLELERDAEVEERRSWQENVSLKELQSRGVCLLKLQVSSQRTGLYGRLLITLEPRRCVSAAVLPSNSFTSGDIVGLYDESGQLATGILTRITQKAVTVAFDESHDSQLSLDQEHSYRLLKLANDVTYKRLKKALISLKKHHAGPASSLIEVLFGTSDPSPPSEMPPLTFCNPALDTSQQEAVLFALSQKELAIIHGPPGTGKTTTVVEIILQAVKRGSKVLCCAPSNVAVDNLVERLAQWKQRILRLGHPARLLDSIQQHSLDAVLARSDSARIVADIRRDIDQAWAKNRKTQDKREKSNFRDEIKLLRKELKDREEAAMLESLAAASVVLTTNTGASADGPLKLLPDSHFDMVVIDECAQALEASCWIPLLKARKCILAGDHKQLPPTIVSHKAALAGLSLSLMERLVERHGAGALRMLTVQYRMHQAIARWASEALYHGQLTAHPSVAGHLLRDLPGVAATEETGVPLLLVDTAGCGLLELEEDDEQSKGNPGEVRLVGLHVQALVDAGVRAADIAVITPYNLQVDLLRQSLAHRLPELEIRSVDGFQGREKEAVILSFVRSNRKGEVGFLAEDRRINVAVTRARRHVAVVCDSRTVSNHAFLKTLVDYLTEHGEVRTAFEYLDDIVPENYSHEGAQAGGKPRGSAATARRAPGGTGPGRKKPSGAPLGSSEPQPQPSLNGGGGWEGAGSRDGADSFRAAIVEFVESEKTQLEFPASLNPRDRLRVHQIAEEFGLRHDSTGKGRERFITVSKRPPPTPEAPPTPAGPDGRAPLRPETPSCKQPEPPVRDSSGRDQPDLKALHLEGLQRAGAQQEQRAREGPRALGPAPRKLPEKKKKKDARGPWLWGEGSRPRSAEDQPGRGPLPRQWDQGQVPGPGQAGPAAEEAGQEAGRTDRPEAEQEEGEGQVRRAPCRPCGLWDQRDLQCLSLPGGGSTRSRGSQTHIGPRPRGEVPAKDPAMSFSDDSGQGGEPGGSQPRPLFRAAVGGGSPRALPTPTPRASCKPALQGALWAAAAGSCSPLDWGLGLRPCEGDRRPHGPGWQLPALQVRQDGGRLRASASPGCPHSRLGP</sequence>
<dbReference type="GO" id="GO:0008270">
    <property type="term" value="F:zinc ion binding"/>
    <property type="evidence" value="ECO:0007669"/>
    <property type="project" value="UniProtKB-KW"/>
</dbReference>
<dbReference type="CDD" id="cd18044">
    <property type="entry name" value="DEXXQc_SMUBP2"/>
    <property type="match status" value="1"/>
</dbReference>
<comment type="subunit">
    <text evidence="28">Homooligomer. Interacts with RUVBL1. Interacts with RUVBL2. Interacts with GTF3C1. Interacts with ABT1. Interacts with ribosomes.</text>
</comment>
<dbReference type="SMART" id="SM00487">
    <property type="entry name" value="DEXDc"/>
    <property type="match status" value="1"/>
</dbReference>
<keyword evidence="11" id="KW-0863">Zinc-finger</keyword>
<keyword evidence="12" id="KW-0378">Hydrolase</keyword>
<dbReference type="GO" id="GO:0043139">
    <property type="term" value="F:5'-3' DNA helicase activity"/>
    <property type="evidence" value="ECO:0007669"/>
    <property type="project" value="Ensembl"/>
</dbReference>
<dbReference type="InterPro" id="IPR036867">
    <property type="entry name" value="R3H_dom_sf"/>
</dbReference>
<reference evidence="34 35" key="1">
    <citation type="submission" date="2018-11" db="EMBL/GenBank/DDBJ databases">
        <title>Haplotype-resolved cattle genomes.</title>
        <authorList>
            <person name="Low W.Y."/>
            <person name="Tearle R."/>
            <person name="Bickhart D.M."/>
            <person name="Rosen B.D."/>
            <person name="Koren S."/>
            <person name="Rhie A."/>
            <person name="Hiendleder S."/>
            <person name="Phillippy A.M."/>
            <person name="Smith T.P.L."/>
            <person name="Williams J.L."/>
        </authorList>
    </citation>
    <scope>NUCLEOTIDE SEQUENCE [LARGE SCALE GENOMIC DNA]</scope>
</reference>
<dbReference type="NCBIfam" id="TIGR00376">
    <property type="entry name" value="IGHMBP2 family helicase"/>
    <property type="match status" value="1"/>
</dbReference>
<dbReference type="AlphaFoldDB" id="A0A4W2GMT0"/>
<dbReference type="FunFam" id="2.40.30.270:FF:000001">
    <property type="entry name" value="Immunoglobulin mu DNA-binding protein 2"/>
    <property type="match status" value="1"/>
</dbReference>
<evidence type="ECO:0000256" key="5">
    <source>
        <dbReference type="ARBA" id="ARBA00012551"/>
    </source>
</evidence>
<evidence type="ECO:0000256" key="10">
    <source>
        <dbReference type="ARBA" id="ARBA00022741"/>
    </source>
</evidence>
<dbReference type="SMART" id="SM00393">
    <property type="entry name" value="R3H"/>
    <property type="match status" value="1"/>
</dbReference>
<evidence type="ECO:0000256" key="3">
    <source>
        <dbReference type="ARBA" id="ARBA00004496"/>
    </source>
</evidence>
<feature type="compositionally biased region" description="Low complexity" evidence="32">
    <location>
        <begin position="887"/>
        <end position="907"/>
    </location>
</feature>
<evidence type="ECO:0000256" key="25">
    <source>
        <dbReference type="ARBA" id="ARBA00048432"/>
    </source>
</evidence>
<dbReference type="GO" id="GO:0016887">
    <property type="term" value="F:ATP hydrolysis activity"/>
    <property type="evidence" value="ECO:0007669"/>
    <property type="project" value="Ensembl"/>
</dbReference>
<feature type="region of interest" description="Disordered" evidence="32">
    <location>
        <begin position="650"/>
        <end position="709"/>
    </location>
</feature>
<feature type="compositionally biased region" description="Basic and acidic residues" evidence="32">
    <location>
        <begin position="749"/>
        <end position="764"/>
    </location>
</feature>
<accession>A0A4W2GMT0</accession>
<dbReference type="InterPro" id="IPR041679">
    <property type="entry name" value="DNA2/NAM7-like_C"/>
</dbReference>
<feature type="compositionally biased region" description="Low complexity" evidence="32">
    <location>
        <begin position="660"/>
        <end position="670"/>
    </location>
</feature>
<evidence type="ECO:0000256" key="9">
    <source>
        <dbReference type="ARBA" id="ARBA00022723"/>
    </source>
</evidence>
<evidence type="ECO:0000256" key="17">
    <source>
        <dbReference type="ARBA" id="ARBA00022990"/>
    </source>
</evidence>
<evidence type="ECO:0000256" key="22">
    <source>
        <dbReference type="ARBA" id="ARBA00023242"/>
    </source>
</evidence>
<evidence type="ECO:0000256" key="7">
    <source>
        <dbReference type="ARBA" id="ARBA00022490"/>
    </source>
</evidence>
<evidence type="ECO:0000256" key="21">
    <source>
        <dbReference type="ARBA" id="ARBA00023163"/>
    </source>
</evidence>
<dbReference type="SUPFAM" id="SSF52540">
    <property type="entry name" value="P-loop containing nucleoside triphosphate hydrolases"/>
    <property type="match status" value="1"/>
</dbReference>
<dbReference type="FunFam" id="3.40.50.300:FF:001171">
    <property type="entry name" value="DNA-binding protein SMUBP-2"/>
    <property type="match status" value="1"/>
</dbReference>
<dbReference type="Pfam" id="PF21138">
    <property type="entry name" value="SMUBP-2_HCS1_1B"/>
    <property type="match status" value="1"/>
</dbReference>
<dbReference type="InterPro" id="IPR041677">
    <property type="entry name" value="DNA2/NAM7_AAA_11"/>
</dbReference>
<dbReference type="EC" id="3.6.4.13" evidence="6"/>
<evidence type="ECO:0000256" key="11">
    <source>
        <dbReference type="ARBA" id="ARBA00022771"/>
    </source>
</evidence>
<feature type="compositionally biased region" description="Low complexity" evidence="32">
    <location>
        <begin position="821"/>
        <end position="831"/>
    </location>
</feature>
<dbReference type="InterPro" id="IPR014001">
    <property type="entry name" value="Helicase_ATP-bd"/>
</dbReference>
<keyword evidence="9" id="KW-0479">Metal-binding</keyword>
<organism evidence="34 35">
    <name type="scientific">Bos indicus x Bos taurus</name>
    <name type="common">Hybrid cattle</name>
    <dbReference type="NCBI Taxonomy" id="30522"/>
    <lineage>
        <taxon>Eukaryota</taxon>
        <taxon>Metazoa</taxon>
        <taxon>Chordata</taxon>
        <taxon>Craniata</taxon>
        <taxon>Vertebrata</taxon>
        <taxon>Euteleostomi</taxon>
        <taxon>Mammalia</taxon>
        <taxon>Eutheria</taxon>
        <taxon>Laurasiatheria</taxon>
        <taxon>Artiodactyla</taxon>
        <taxon>Ruminantia</taxon>
        <taxon>Pecora</taxon>
        <taxon>Bovidae</taxon>
        <taxon>Bovinae</taxon>
        <taxon>Bos</taxon>
    </lineage>
</organism>
<proteinExistence type="inferred from homology"/>
<feature type="domain" description="R3H" evidence="33">
    <location>
        <begin position="708"/>
        <end position="771"/>
    </location>
</feature>
<dbReference type="GO" id="GO:0043022">
    <property type="term" value="F:ribosome binding"/>
    <property type="evidence" value="ECO:0007669"/>
    <property type="project" value="Ensembl"/>
</dbReference>
<dbReference type="InterPro" id="IPR034072">
    <property type="entry name" value="R3H_Smubp-2"/>
</dbReference>
<dbReference type="SMART" id="SM00382">
    <property type="entry name" value="AAA"/>
    <property type="match status" value="1"/>
</dbReference>
<evidence type="ECO:0000256" key="16">
    <source>
        <dbReference type="ARBA" id="ARBA00022884"/>
    </source>
</evidence>
<keyword evidence="16" id="KW-0694">RNA-binding</keyword>
<keyword evidence="10" id="KW-0547">Nucleotide-binding</keyword>
<feature type="coiled-coil region" evidence="31">
    <location>
        <begin position="306"/>
        <end position="333"/>
    </location>
</feature>
<dbReference type="GeneTree" id="ENSGT00930000151035"/>
<dbReference type="CDD" id="cd02641">
    <property type="entry name" value="R3H_Smubp-2_like"/>
    <property type="match status" value="1"/>
</dbReference>
<evidence type="ECO:0000256" key="31">
    <source>
        <dbReference type="SAM" id="Coils"/>
    </source>
</evidence>
<evidence type="ECO:0000256" key="23">
    <source>
        <dbReference type="ARBA" id="ARBA00023273"/>
    </source>
</evidence>
<evidence type="ECO:0000256" key="19">
    <source>
        <dbReference type="ARBA" id="ARBA00023125"/>
    </source>
</evidence>
<evidence type="ECO:0000313" key="34">
    <source>
        <dbReference type="Ensembl" id="ENSBIXP00005019256.1"/>
    </source>
</evidence>
<keyword evidence="7" id="KW-0963">Cytoplasm</keyword>
<dbReference type="FunFam" id="3.30.1370.50:FF:000002">
    <property type="entry name" value="Immunoglobulin mu DNA-binding protein 2"/>
    <property type="match status" value="1"/>
</dbReference>
<evidence type="ECO:0000256" key="28">
    <source>
        <dbReference type="ARBA" id="ARBA00065318"/>
    </source>
</evidence>
<evidence type="ECO:0000256" key="15">
    <source>
        <dbReference type="ARBA" id="ARBA00022840"/>
    </source>
</evidence>
<evidence type="ECO:0000256" key="12">
    <source>
        <dbReference type="ARBA" id="ARBA00022801"/>
    </source>
</evidence>
<dbReference type="InterPro" id="IPR047187">
    <property type="entry name" value="SF1_C_Upf1"/>
</dbReference>
<evidence type="ECO:0000256" key="30">
    <source>
        <dbReference type="ARBA" id="ARBA00082678"/>
    </source>
</evidence>
<evidence type="ECO:0000256" key="14">
    <source>
        <dbReference type="ARBA" id="ARBA00022833"/>
    </source>
</evidence>
<evidence type="ECO:0000256" key="27">
    <source>
        <dbReference type="ARBA" id="ARBA00060343"/>
    </source>
</evidence>
<dbReference type="Proteomes" id="UP000429181">
    <property type="component" value="Chromosome 29"/>
</dbReference>
<dbReference type="Gene3D" id="3.40.50.300">
    <property type="entry name" value="P-loop containing nucleotide triphosphate hydrolases"/>
    <property type="match status" value="2"/>
</dbReference>
<dbReference type="SUPFAM" id="SSF82708">
    <property type="entry name" value="R3H domain"/>
    <property type="match status" value="1"/>
</dbReference>
<keyword evidence="14" id="KW-0862">Zinc</keyword>
<comment type="catalytic activity">
    <reaction evidence="25">
        <text>ATP + H2O = ADP + phosphate + H(+)</text>
        <dbReference type="Rhea" id="RHEA:13065"/>
        <dbReference type="ChEBI" id="CHEBI:15377"/>
        <dbReference type="ChEBI" id="CHEBI:15378"/>
        <dbReference type="ChEBI" id="CHEBI:30616"/>
        <dbReference type="ChEBI" id="CHEBI:43474"/>
        <dbReference type="ChEBI" id="CHEBI:456216"/>
        <dbReference type="EC" id="3.6.4.12"/>
    </reaction>
    <physiologicalReaction direction="left-to-right" evidence="25">
        <dbReference type="Rhea" id="RHEA:13066"/>
    </physiologicalReaction>
</comment>
<dbReference type="GO" id="GO:0005829">
    <property type="term" value="C:cytosol"/>
    <property type="evidence" value="ECO:0007669"/>
    <property type="project" value="Ensembl"/>
</dbReference>
<dbReference type="GO" id="GO:0016604">
    <property type="term" value="C:nuclear body"/>
    <property type="evidence" value="ECO:0007669"/>
    <property type="project" value="Ensembl"/>
</dbReference>
<keyword evidence="8" id="KW-0820">tRNA-binding</keyword>
<evidence type="ECO:0000256" key="18">
    <source>
        <dbReference type="ARBA" id="ARBA00023015"/>
    </source>
</evidence>
<comment type="catalytic activity">
    <reaction evidence="26">
        <text>ATP + H2O = ADP + phosphate + H(+)</text>
        <dbReference type="Rhea" id="RHEA:13065"/>
        <dbReference type="ChEBI" id="CHEBI:15377"/>
        <dbReference type="ChEBI" id="CHEBI:15378"/>
        <dbReference type="ChEBI" id="CHEBI:30616"/>
        <dbReference type="ChEBI" id="CHEBI:43474"/>
        <dbReference type="ChEBI" id="CHEBI:456216"/>
        <dbReference type="EC" id="3.6.4.13"/>
    </reaction>
    <physiologicalReaction direction="left-to-right" evidence="26">
        <dbReference type="Rhea" id="RHEA:13066"/>
    </physiologicalReaction>
</comment>
<comment type="function">
    <text evidence="27">5' to 3' helicase that unwinds RNA and DNA duplexes in an ATP-dependent reaction. Specific to 5'-phosphorylated single-stranded guanine-rich sequences. May play a role in RNA metabolism, ribosome biogenesis or initiation of translation. May play a role in regulation of transcription. Interacts with tRNA-Tyr.</text>
</comment>